<proteinExistence type="predicted"/>
<gene>
    <name evidence="1" type="ORF">SCUD_LOCUS18913</name>
</gene>
<evidence type="ECO:0000313" key="1">
    <source>
        <dbReference type="EMBL" id="VDP67441.1"/>
    </source>
</evidence>
<evidence type="ECO:0000313" key="2">
    <source>
        <dbReference type="Proteomes" id="UP000279833"/>
    </source>
</evidence>
<accession>A0A183KV20</accession>
<organism evidence="3">
    <name type="scientific">Schistosoma curassoni</name>
    <dbReference type="NCBI Taxonomy" id="6186"/>
    <lineage>
        <taxon>Eukaryota</taxon>
        <taxon>Metazoa</taxon>
        <taxon>Spiralia</taxon>
        <taxon>Lophotrochozoa</taxon>
        <taxon>Platyhelminthes</taxon>
        <taxon>Trematoda</taxon>
        <taxon>Digenea</taxon>
        <taxon>Strigeidida</taxon>
        <taxon>Schistosomatoidea</taxon>
        <taxon>Schistosomatidae</taxon>
        <taxon>Schistosoma</taxon>
    </lineage>
</organism>
<name>A0A183KV20_9TREM</name>
<keyword evidence="2" id="KW-1185">Reference proteome</keyword>
<dbReference type="Proteomes" id="UP000279833">
    <property type="component" value="Unassembled WGS sequence"/>
</dbReference>
<sequence>MTITAAPVVVVVVVKHWFVAFNIEGDDNLGDNDVDSITLLLFNKVN</sequence>
<dbReference type="AlphaFoldDB" id="A0A183KV20"/>
<protein>
    <submittedName>
        <fullName evidence="3">Dockerin domain-containing protein</fullName>
    </submittedName>
</protein>
<evidence type="ECO:0000313" key="3">
    <source>
        <dbReference type="WBParaSite" id="SCUD_0001891601-mRNA-1"/>
    </source>
</evidence>
<dbReference type="EMBL" id="UZAK01041717">
    <property type="protein sequence ID" value="VDP67441.1"/>
    <property type="molecule type" value="Genomic_DNA"/>
</dbReference>
<dbReference type="WBParaSite" id="SCUD_0001891601-mRNA-1">
    <property type="protein sequence ID" value="SCUD_0001891601-mRNA-1"/>
    <property type="gene ID" value="SCUD_0001891601"/>
</dbReference>
<reference evidence="1 2" key="2">
    <citation type="submission" date="2018-11" db="EMBL/GenBank/DDBJ databases">
        <authorList>
            <consortium name="Pathogen Informatics"/>
        </authorList>
    </citation>
    <scope>NUCLEOTIDE SEQUENCE [LARGE SCALE GENOMIC DNA]</scope>
    <source>
        <strain evidence="1">Dakar</strain>
        <strain evidence="2">Dakar, Senegal</strain>
    </source>
</reference>
<reference evidence="3" key="1">
    <citation type="submission" date="2016-06" db="UniProtKB">
        <authorList>
            <consortium name="WormBaseParasite"/>
        </authorList>
    </citation>
    <scope>IDENTIFICATION</scope>
</reference>